<sequence>MSSKFEDEQKRRDPVEMKQMDIKDVNGEEFGCKEQKRLSNVKAGPSKLMLKLVELLAEKIEENSDDYLDERGIVSFLALIAKHADMENKIRIGETGVIKVFNFRVGLVVL</sequence>
<dbReference type="WBParaSite" id="Minc3s00924g18930">
    <property type="protein sequence ID" value="Minc3s00924g18930"/>
    <property type="gene ID" value="Minc3s00924g18930"/>
</dbReference>
<organism evidence="1 2">
    <name type="scientific">Meloidogyne incognita</name>
    <name type="common">Southern root-knot nematode worm</name>
    <name type="synonym">Oxyuris incognita</name>
    <dbReference type="NCBI Taxonomy" id="6306"/>
    <lineage>
        <taxon>Eukaryota</taxon>
        <taxon>Metazoa</taxon>
        <taxon>Ecdysozoa</taxon>
        <taxon>Nematoda</taxon>
        <taxon>Chromadorea</taxon>
        <taxon>Rhabditida</taxon>
        <taxon>Tylenchina</taxon>
        <taxon>Tylenchomorpha</taxon>
        <taxon>Tylenchoidea</taxon>
        <taxon>Meloidogynidae</taxon>
        <taxon>Meloidogyninae</taxon>
        <taxon>Meloidogyne</taxon>
        <taxon>Meloidogyne incognita group</taxon>
    </lineage>
</organism>
<reference evidence="2" key="1">
    <citation type="submission" date="2022-11" db="UniProtKB">
        <authorList>
            <consortium name="WormBaseParasite"/>
        </authorList>
    </citation>
    <scope>IDENTIFICATION</scope>
</reference>
<accession>A0A914LXT6</accession>
<dbReference type="Proteomes" id="UP000887563">
    <property type="component" value="Unplaced"/>
</dbReference>
<name>A0A914LXT6_MELIC</name>
<protein>
    <submittedName>
        <fullName evidence="2">Condensin complex subunit 2</fullName>
    </submittedName>
</protein>
<keyword evidence="1" id="KW-1185">Reference proteome</keyword>
<proteinExistence type="predicted"/>
<dbReference type="AlphaFoldDB" id="A0A914LXT6"/>
<evidence type="ECO:0000313" key="1">
    <source>
        <dbReference type="Proteomes" id="UP000887563"/>
    </source>
</evidence>
<evidence type="ECO:0000313" key="2">
    <source>
        <dbReference type="WBParaSite" id="Minc3s00924g18930"/>
    </source>
</evidence>